<feature type="transmembrane region" description="Helical" evidence="1">
    <location>
        <begin position="6"/>
        <end position="29"/>
    </location>
</feature>
<keyword evidence="1" id="KW-0812">Transmembrane</keyword>
<dbReference type="Proteomes" id="UP001222030">
    <property type="component" value="Unassembled WGS sequence"/>
</dbReference>
<reference evidence="2 3" key="1">
    <citation type="submission" date="2023-01" db="EMBL/GenBank/DDBJ databases">
        <title>Novel species of the genus Vogesella isolated from rivers.</title>
        <authorList>
            <person name="Lu H."/>
        </authorList>
    </citation>
    <scope>NUCLEOTIDE SEQUENCE [LARGE SCALE GENOMIC DNA]</scope>
    <source>
        <strain evidence="2 3">LYT5W</strain>
    </source>
</reference>
<keyword evidence="3" id="KW-1185">Reference proteome</keyword>
<evidence type="ECO:0000256" key="1">
    <source>
        <dbReference type="SAM" id="Phobius"/>
    </source>
</evidence>
<sequence length="107" mass="11881">MLHDTAALWFAFIVIGLATTLPRSSFFMAPKKYQPSQHSYALLKYAPISALTAIIIPDVLYVDQTVQLLNPKILAALCTVLTILITRNPWLPFIIGTSALILLQSRL</sequence>
<protein>
    <submittedName>
        <fullName evidence="2">AzlD domain-containing protein</fullName>
    </submittedName>
</protein>
<dbReference type="RefSeq" id="WP_272771300.1">
    <property type="nucleotide sequence ID" value="NZ_JAQQLE010000003.1"/>
</dbReference>
<evidence type="ECO:0000313" key="3">
    <source>
        <dbReference type="Proteomes" id="UP001222030"/>
    </source>
</evidence>
<feature type="transmembrane region" description="Helical" evidence="1">
    <location>
        <begin position="41"/>
        <end position="61"/>
    </location>
</feature>
<dbReference type="Pfam" id="PF05437">
    <property type="entry name" value="AzlD"/>
    <property type="match status" value="1"/>
</dbReference>
<feature type="transmembrane region" description="Helical" evidence="1">
    <location>
        <begin position="73"/>
        <end position="103"/>
    </location>
</feature>
<accession>A0ABT5IM58</accession>
<proteinExistence type="predicted"/>
<organism evidence="2 3">
    <name type="scientific">Vogesella margarita</name>
    <dbReference type="NCBI Taxonomy" id="2984199"/>
    <lineage>
        <taxon>Bacteria</taxon>
        <taxon>Pseudomonadati</taxon>
        <taxon>Pseudomonadota</taxon>
        <taxon>Betaproteobacteria</taxon>
        <taxon>Neisseriales</taxon>
        <taxon>Chromobacteriaceae</taxon>
        <taxon>Vogesella</taxon>
    </lineage>
</organism>
<name>A0ABT5IM58_9NEIS</name>
<gene>
    <name evidence="2" type="ORF">PQU96_05815</name>
</gene>
<keyword evidence="1" id="KW-0472">Membrane</keyword>
<keyword evidence="1" id="KW-1133">Transmembrane helix</keyword>
<dbReference type="InterPro" id="IPR008407">
    <property type="entry name" value="Brnchd-chn_aa_trnsp_AzlD"/>
</dbReference>
<comment type="caution">
    <text evidence="2">The sequence shown here is derived from an EMBL/GenBank/DDBJ whole genome shotgun (WGS) entry which is preliminary data.</text>
</comment>
<dbReference type="EMBL" id="JAQQLE010000003">
    <property type="protein sequence ID" value="MDC7713656.1"/>
    <property type="molecule type" value="Genomic_DNA"/>
</dbReference>
<evidence type="ECO:0000313" key="2">
    <source>
        <dbReference type="EMBL" id="MDC7713656.1"/>
    </source>
</evidence>